<feature type="transmembrane region" description="Helical" evidence="11">
    <location>
        <begin position="866"/>
        <end position="884"/>
    </location>
</feature>
<dbReference type="EMBL" id="JAGKQM010000006">
    <property type="protein sequence ID" value="KAH0920687.1"/>
    <property type="molecule type" value="Genomic_DNA"/>
</dbReference>
<evidence type="ECO:0000313" key="15">
    <source>
        <dbReference type="EMBL" id="KAH0920687.1"/>
    </source>
</evidence>
<comment type="caution">
    <text evidence="15">The sequence shown here is derived from an EMBL/GenBank/DDBJ whole genome shotgun (WGS) entry which is preliminary data.</text>
</comment>
<name>A0ABQ8CUA4_BRANA</name>
<evidence type="ECO:0000256" key="3">
    <source>
        <dbReference type="ARBA" id="ARBA00004906"/>
    </source>
</evidence>
<comment type="subcellular location">
    <subcellularLocation>
        <location evidence="2">Endomembrane system</location>
        <topology evidence="2">Multi-pass membrane protein</topology>
    </subcellularLocation>
</comment>
<evidence type="ECO:0000256" key="1">
    <source>
        <dbReference type="ARBA" id="ARBA00000900"/>
    </source>
</evidence>
<dbReference type="Pfam" id="PF11145">
    <property type="entry name" value="DUF2921"/>
    <property type="match status" value="1"/>
</dbReference>
<feature type="domain" description="DUF2921" evidence="14">
    <location>
        <begin position="291"/>
        <end position="483"/>
    </location>
</feature>
<dbReference type="Pfam" id="PF25333">
    <property type="entry name" value="DUF2921_N"/>
    <property type="match status" value="3"/>
</dbReference>
<organism evidence="15 16">
    <name type="scientific">Brassica napus</name>
    <name type="common">Rape</name>
    <dbReference type="NCBI Taxonomy" id="3708"/>
    <lineage>
        <taxon>Eukaryota</taxon>
        <taxon>Viridiplantae</taxon>
        <taxon>Streptophyta</taxon>
        <taxon>Embryophyta</taxon>
        <taxon>Tracheophyta</taxon>
        <taxon>Spermatophyta</taxon>
        <taxon>Magnoliopsida</taxon>
        <taxon>eudicotyledons</taxon>
        <taxon>Gunneridae</taxon>
        <taxon>Pentapetalae</taxon>
        <taxon>rosids</taxon>
        <taxon>malvids</taxon>
        <taxon>Brassicales</taxon>
        <taxon>Brassicaceae</taxon>
        <taxon>Brassiceae</taxon>
        <taxon>Brassica</taxon>
    </lineage>
</organism>
<feature type="transmembrane region" description="Helical" evidence="11">
    <location>
        <begin position="765"/>
        <end position="785"/>
    </location>
</feature>
<keyword evidence="16" id="KW-1185">Reference proteome</keyword>
<keyword evidence="12" id="KW-0732">Signal</keyword>
<dbReference type="Proteomes" id="UP000824890">
    <property type="component" value="Unassembled WGS sequence"/>
</dbReference>
<evidence type="ECO:0000256" key="6">
    <source>
        <dbReference type="ARBA" id="ARBA00022692"/>
    </source>
</evidence>
<keyword evidence="8 11" id="KW-1133">Transmembrane helix</keyword>
<evidence type="ECO:0000259" key="13">
    <source>
        <dbReference type="Pfam" id="PF11145"/>
    </source>
</evidence>
<evidence type="ECO:0000256" key="5">
    <source>
        <dbReference type="ARBA" id="ARBA00022679"/>
    </source>
</evidence>
<sequence length="1058" mass="119133">MKTLNLLPLIFFSSLLSSSPVTLAAFSELGYSTVYADSTPASFGEYRDDQPSPKISYDRLIEVRRNCKSVLSSASELNIDSISRDLRKAKKSLSFRNGDWSQPPGGDSPILPFRSTNSSSPPTKPLNLVSFRVTDLDLPHRTKRYVGVNGVLLLAISTFGDLASRGAREFELWPSHTQLKINFQGVYVENDNDQERVLCMLGETMLPSRDAESPSDPWKWVKDHEAPPLLQDDQIRLIIHYPKAFTLTTRVIQGEVKSLNQKPNLKYFDKISISSQLSNSAQYSFVSDELVSKACDKNITISTITGIDVYKGKGFCNLLQRVSYNAPFTVLPNWKCNGTDEFCRKLGPFASDGDIKSTDGGFKDVSLYMQNIHCQETAAKSDANAVTKVSAVFRAVHPSENLYLSGRRSELDNMTVTAEGVWKPSSGQLCMVACRRGEADGCNARVCLYIPTTFSIRQRSILVGTFSCLNAEKNQTQSFSALSFEKLVDPVDMQNYFQSSSVTHPFYSYSKTDEAGSILERNQEFSFATIIKKSVMKFPKLEDSEDSLSSLSLLAEDLTFHTPAFTEKKTLMMNFGMDVLSLGPLFGLFWRSSNASIDEQTTPYKTKDQYTEKQLLLNVSAQISLTSGNFSKIFLEGLYDEHTGRMYLVGCRDVRASWEVLSASGDLESGLDCLMDVVVSYPPIKSRWLADPTAKVSISSRRPDDDPLYFKPLKLKTTPIFYRRQREDILSRAGVEGILRVLTLTFSIGCITSQLFYFGTSTDSVPFVSLVMLGVQAIGYSLPLITGAEALFKRKASASGTAYEKPSYDLQRSQWFNVIDYTVKLLVMVCFLLTLRLCQKVWKSRVRLLTRTTPQEPHKVPSDRRVLLVSLFLHALGYILALVLHPARTERFAQVYGSYTPGATNWWQTETEEYIGLVQDFFLLPQVIGNFIWQIDSKQPLRKLYYLGITLVRLFPHVYDYIVGSVPDPYFIGEEHEFVNPNLDFFSKFGDVVIPVTAILLAVVVFVQQRWDYDKLSQALSFGRFRILPSRSVKYERVMSESEMVSRVSVNGNHSDEE</sequence>
<keyword evidence="7" id="KW-0833">Ubl conjugation pathway</keyword>
<comment type="pathway">
    <text evidence="3">Protein modification; protein ubiquitination.</text>
</comment>
<feature type="domain" description="DUF2921" evidence="14">
    <location>
        <begin position="63"/>
        <end position="272"/>
    </location>
</feature>
<feature type="domain" description="SWEET-like" evidence="13">
    <location>
        <begin position="725"/>
        <end position="1014"/>
    </location>
</feature>
<feature type="chain" id="PRO_5045946484" description="RING-type E3 ubiquitin transferase" evidence="12">
    <location>
        <begin position="25"/>
        <end position="1058"/>
    </location>
</feature>
<proteinExistence type="predicted"/>
<feature type="transmembrane region" description="Helical" evidence="11">
    <location>
        <begin position="986"/>
        <end position="1007"/>
    </location>
</feature>
<feature type="region of interest" description="Disordered" evidence="10">
    <location>
        <begin position="95"/>
        <end position="122"/>
    </location>
</feature>
<dbReference type="EC" id="2.3.2.27" evidence="4"/>
<evidence type="ECO:0000313" key="16">
    <source>
        <dbReference type="Proteomes" id="UP000824890"/>
    </source>
</evidence>
<evidence type="ECO:0000256" key="10">
    <source>
        <dbReference type="SAM" id="MobiDB-lite"/>
    </source>
</evidence>
<keyword evidence="9 11" id="KW-0472">Membrane</keyword>
<evidence type="ECO:0000256" key="8">
    <source>
        <dbReference type="ARBA" id="ARBA00022989"/>
    </source>
</evidence>
<feature type="signal peptide" evidence="12">
    <location>
        <begin position="1"/>
        <end position="24"/>
    </location>
</feature>
<evidence type="ECO:0000256" key="2">
    <source>
        <dbReference type="ARBA" id="ARBA00004127"/>
    </source>
</evidence>
<feature type="transmembrane region" description="Helical" evidence="11">
    <location>
        <begin position="737"/>
        <end position="758"/>
    </location>
</feature>
<keyword evidence="5" id="KW-0808">Transferase</keyword>
<dbReference type="InterPro" id="IPR021319">
    <property type="entry name" value="DUF2921"/>
</dbReference>
<comment type="catalytic activity">
    <reaction evidence="1">
        <text>S-ubiquitinyl-[E2 ubiquitin-conjugating enzyme]-L-cysteine + [acceptor protein]-L-lysine = [E2 ubiquitin-conjugating enzyme]-L-cysteine + N(6)-ubiquitinyl-[acceptor protein]-L-lysine.</text>
        <dbReference type="EC" id="2.3.2.27"/>
    </reaction>
</comment>
<dbReference type="PANTHER" id="PTHR33389">
    <property type="entry name" value="FAMILY PROTEIN, PUTATIVE (DUF2921)-RELATED"/>
    <property type="match status" value="1"/>
</dbReference>
<evidence type="ECO:0000256" key="9">
    <source>
        <dbReference type="ARBA" id="ARBA00023136"/>
    </source>
</evidence>
<feature type="domain" description="DUF2921" evidence="14">
    <location>
        <begin position="523"/>
        <end position="713"/>
    </location>
</feature>
<reference evidence="15 16" key="1">
    <citation type="submission" date="2021-05" db="EMBL/GenBank/DDBJ databases">
        <title>Genome Assembly of Synthetic Allotetraploid Brassica napus Reveals Homoeologous Exchanges between Subgenomes.</title>
        <authorList>
            <person name="Davis J.T."/>
        </authorList>
    </citation>
    <scope>NUCLEOTIDE SEQUENCE [LARGE SCALE GENOMIC DNA]</scope>
    <source>
        <strain evidence="16">cv. Da-Ae</strain>
        <tissue evidence="15">Seedling</tissue>
    </source>
</reference>
<dbReference type="InterPro" id="IPR057425">
    <property type="entry name" value="DUF2921_N"/>
</dbReference>
<accession>A0ABQ8CUA4</accession>
<protein>
    <recommendedName>
        <fullName evidence="4">RING-type E3 ubiquitin transferase</fullName>
        <ecNumber evidence="4">2.3.2.27</ecNumber>
    </recommendedName>
</protein>
<evidence type="ECO:0000256" key="12">
    <source>
        <dbReference type="SAM" id="SignalP"/>
    </source>
</evidence>
<evidence type="ECO:0000256" key="4">
    <source>
        <dbReference type="ARBA" id="ARBA00012483"/>
    </source>
</evidence>
<dbReference type="PANTHER" id="PTHR33389:SF4">
    <property type="entry name" value="PII, URIDYLYLTRANSFERASE (DUF2921)"/>
    <property type="match status" value="1"/>
</dbReference>
<feature type="transmembrane region" description="Helical" evidence="11">
    <location>
        <begin position="818"/>
        <end position="838"/>
    </location>
</feature>
<keyword evidence="6 11" id="KW-0812">Transmembrane</keyword>
<evidence type="ECO:0000259" key="14">
    <source>
        <dbReference type="Pfam" id="PF25333"/>
    </source>
</evidence>
<evidence type="ECO:0000256" key="7">
    <source>
        <dbReference type="ARBA" id="ARBA00022786"/>
    </source>
</evidence>
<evidence type="ECO:0000256" key="11">
    <source>
        <dbReference type="SAM" id="Phobius"/>
    </source>
</evidence>
<gene>
    <name evidence="15" type="ORF">HID58_020705</name>
</gene>